<organism evidence="2 3">
    <name type="scientific">Enterobacter cloacae</name>
    <dbReference type="NCBI Taxonomy" id="550"/>
    <lineage>
        <taxon>Bacteria</taxon>
        <taxon>Pseudomonadati</taxon>
        <taxon>Pseudomonadota</taxon>
        <taxon>Gammaproteobacteria</taxon>
        <taxon>Enterobacterales</taxon>
        <taxon>Enterobacteriaceae</taxon>
        <taxon>Enterobacter</taxon>
        <taxon>Enterobacter cloacae complex</taxon>
    </lineage>
</organism>
<dbReference type="EMBL" id="RHWT01000004">
    <property type="protein sequence ID" value="RSB32724.1"/>
    <property type="molecule type" value="Genomic_DNA"/>
</dbReference>
<evidence type="ECO:0000259" key="1">
    <source>
        <dbReference type="Pfam" id="PF10881"/>
    </source>
</evidence>
<dbReference type="AlphaFoldDB" id="A0A427KPP6"/>
<proteinExistence type="predicted"/>
<comment type="caution">
    <text evidence="2">The sequence shown here is derived from an EMBL/GenBank/DDBJ whole genome shotgun (WGS) entry which is preliminary data.</text>
</comment>
<dbReference type="Pfam" id="PF10881">
    <property type="entry name" value="DUF2726"/>
    <property type="match status" value="1"/>
</dbReference>
<sequence length="150" mass="17743">MVEEGVILENKKYMTTPTERQYLEKLEAWFGQYCRIFCQVSPGRFLKLPEQEAFSAEERARFFTQFNAMSVDYVLVSRKNNKIVCVIELDDKSHELDERIARDKRLEHLFEMAGVPLLRVNVDEMNAQPPVWERRKAVEERMAVSRNLLN</sequence>
<dbReference type="Proteomes" id="UP000275321">
    <property type="component" value="Unassembled WGS sequence"/>
</dbReference>
<evidence type="ECO:0000313" key="3">
    <source>
        <dbReference type="Proteomes" id="UP000275321"/>
    </source>
</evidence>
<dbReference type="InterPro" id="IPR024402">
    <property type="entry name" value="DUF2726"/>
</dbReference>
<evidence type="ECO:0000313" key="2">
    <source>
        <dbReference type="EMBL" id="RSB32724.1"/>
    </source>
</evidence>
<reference evidence="2 3" key="1">
    <citation type="submission" date="2018-10" db="EMBL/GenBank/DDBJ databases">
        <title>Transmission dynamics of multidrug resistant bacteria on intensive care unit surfaces.</title>
        <authorList>
            <person name="D'Souza A.W."/>
            <person name="Potter R.F."/>
            <person name="Wallace M."/>
            <person name="Shupe A."/>
            <person name="Patel S."/>
            <person name="Sun S."/>
            <person name="Gul D."/>
            <person name="Kwon J.H."/>
            <person name="Andleeb S."/>
            <person name="Burnham C.-A.D."/>
            <person name="Dantas G."/>
        </authorList>
    </citation>
    <scope>NUCLEOTIDE SEQUENCE [LARGE SCALE GENOMIC DNA]</scope>
    <source>
        <strain evidence="2 3">EC_073</strain>
    </source>
</reference>
<name>A0A427KPP6_ENTCL</name>
<gene>
    <name evidence="2" type="ORF">EGK68_04710</name>
</gene>
<feature type="domain" description="DUF2726" evidence="1">
    <location>
        <begin position="12"/>
        <end position="126"/>
    </location>
</feature>
<protein>
    <submittedName>
        <fullName evidence="2">DUF2726 domain-containing protein</fullName>
    </submittedName>
</protein>
<accession>A0A427KPP6</accession>